<feature type="domain" description="DUF4232" evidence="3">
    <location>
        <begin position="123"/>
        <end position="253"/>
    </location>
</feature>
<protein>
    <recommendedName>
        <fullName evidence="3">DUF4232 domain-containing protein</fullName>
    </recommendedName>
</protein>
<dbReference type="RefSeq" id="WP_138897020.1">
    <property type="nucleotide sequence ID" value="NZ_BMVO01000004.1"/>
</dbReference>
<feature type="compositionally biased region" description="Basic residues" evidence="1">
    <location>
        <begin position="96"/>
        <end position="116"/>
    </location>
</feature>
<dbReference type="InterPro" id="IPR025326">
    <property type="entry name" value="DUF4232"/>
</dbReference>
<dbReference type="Pfam" id="PF14016">
    <property type="entry name" value="DUF4232"/>
    <property type="match status" value="1"/>
</dbReference>
<feature type="region of interest" description="Disordered" evidence="1">
    <location>
        <begin position="31"/>
        <end position="120"/>
    </location>
</feature>
<feature type="chain" id="PRO_5045318009" description="DUF4232 domain-containing protein" evidence="2">
    <location>
        <begin position="29"/>
        <end position="263"/>
    </location>
</feature>
<evidence type="ECO:0000256" key="1">
    <source>
        <dbReference type="SAM" id="MobiDB-lite"/>
    </source>
</evidence>
<dbReference type="EMBL" id="BMVO01000004">
    <property type="protein sequence ID" value="GHA96268.1"/>
    <property type="molecule type" value="Genomic_DNA"/>
</dbReference>
<proteinExistence type="predicted"/>
<keyword evidence="5" id="KW-1185">Reference proteome</keyword>
<organism evidence="4 5">
    <name type="scientific">Streptomyces chryseus</name>
    <dbReference type="NCBI Taxonomy" id="68186"/>
    <lineage>
        <taxon>Bacteria</taxon>
        <taxon>Bacillati</taxon>
        <taxon>Actinomycetota</taxon>
        <taxon>Actinomycetes</taxon>
        <taxon>Kitasatosporales</taxon>
        <taxon>Streptomycetaceae</taxon>
        <taxon>Streptomyces</taxon>
    </lineage>
</organism>
<dbReference type="PROSITE" id="PS51257">
    <property type="entry name" value="PROKAR_LIPOPROTEIN"/>
    <property type="match status" value="1"/>
</dbReference>
<reference evidence="5" key="1">
    <citation type="journal article" date="2019" name="Int. J. Syst. Evol. Microbiol.">
        <title>The Global Catalogue of Microorganisms (GCM) 10K type strain sequencing project: providing services to taxonomists for standard genome sequencing and annotation.</title>
        <authorList>
            <consortium name="The Broad Institute Genomics Platform"/>
            <consortium name="The Broad Institute Genome Sequencing Center for Infectious Disease"/>
            <person name="Wu L."/>
            <person name="Ma J."/>
        </authorList>
    </citation>
    <scope>NUCLEOTIDE SEQUENCE [LARGE SCALE GENOMIC DNA]</scope>
    <source>
        <strain evidence="5">JCM 4737</strain>
    </source>
</reference>
<feature type="signal peptide" evidence="2">
    <location>
        <begin position="1"/>
        <end position="28"/>
    </location>
</feature>
<evidence type="ECO:0000313" key="4">
    <source>
        <dbReference type="EMBL" id="GHA96268.1"/>
    </source>
</evidence>
<feature type="compositionally biased region" description="Low complexity" evidence="1">
    <location>
        <begin position="58"/>
        <end position="67"/>
    </location>
</feature>
<gene>
    <name evidence="4" type="ORF">GCM10010346_18780</name>
</gene>
<evidence type="ECO:0000259" key="3">
    <source>
        <dbReference type="Pfam" id="PF14016"/>
    </source>
</evidence>
<evidence type="ECO:0000256" key="2">
    <source>
        <dbReference type="SAM" id="SignalP"/>
    </source>
</evidence>
<feature type="compositionally biased region" description="Gly residues" evidence="1">
    <location>
        <begin position="68"/>
        <end position="79"/>
    </location>
</feature>
<keyword evidence="2" id="KW-0732">Signal</keyword>
<evidence type="ECO:0000313" key="5">
    <source>
        <dbReference type="Proteomes" id="UP000599437"/>
    </source>
</evidence>
<comment type="caution">
    <text evidence="4">The sequence shown here is derived from an EMBL/GenBank/DDBJ whole genome shotgun (WGS) entry which is preliminary data.</text>
</comment>
<name>A0ABQ3DHM6_9ACTN</name>
<feature type="compositionally biased region" description="Low complexity" evidence="1">
    <location>
        <begin position="80"/>
        <end position="95"/>
    </location>
</feature>
<sequence>MRTFIHRPATLAASAVAALGLTLTACGAGDSTKDHGAAESVSVDTSAGGSDGGKEDAATGGEAAAGTGTSGSGTSGTGTSGSSASGSTGSATQAGSRHKARGKAKAGSRHKARTKGAAKAPACAVDDVRISAAKQDGVPTTHLTLTAVNVSGHACTLLQYPVIAFGDVPQTAKDVPPVAKSRPAAPVVLNAGAPAYAAVRVNQGGVDDNNRVVTSFYVNLFAADGPAEGSKTVPAPKGGIAVDDAAAKTGYWTHELRDGADDF</sequence>
<dbReference type="Proteomes" id="UP000599437">
    <property type="component" value="Unassembled WGS sequence"/>
</dbReference>
<accession>A0ABQ3DHM6</accession>